<comment type="caution">
    <text evidence="1">The sequence shown here is derived from an EMBL/GenBank/DDBJ whole genome shotgun (WGS) entry which is preliminary data.</text>
</comment>
<proteinExistence type="predicted"/>
<dbReference type="Proteomes" id="UP001396334">
    <property type="component" value="Unassembled WGS sequence"/>
</dbReference>
<evidence type="ECO:0000313" key="1">
    <source>
        <dbReference type="EMBL" id="KAK9035646.1"/>
    </source>
</evidence>
<sequence>MSINFPWSFSIEASLETTSDPPASSATQVVFDRGDKNDIDPLVQPFELLSETATDSESSSRHLCKKLIFLLSPCLPAVHVSSGLNGRGRYLDYVQQYGFSHLVLKLVRFCSDSGKQKELVETYNASLQGNGEAGGFTEMMITAQLKASWTRGWGL</sequence>
<reference evidence="1 2" key="1">
    <citation type="journal article" date="2024" name="G3 (Bethesda)">
        <title>Genome assembly of Hibiscus sabdariffa L. provides insights into metabolisms of medicinal natural products.</title>
        <authorList>
            <person name="Kim T."/>
        </authorList>
    </citation>
    <scope>NUCLEOTIDE SEQUENCE [LARGE SCALE GENOMIC DNA]</scope>
    <source>
        <strain evidence="1">TK-2024</strain>
        <tissue evidence="1">Old leaves</tissue>
    </source>
</reference>
<dbReference type="EMBL" id="JBBPBN010000006">
    <property type="protein sequence ID" value="KAK9035646.1"/>
    <property type="molecule type" value="Genomic_DNA"/>
</dbReference>
<organism evidence="1 2">
    <name type="scientific">Hibiscus sabdariffa</name>
    <name type="common">roselle</name>
    <dbReference type="NCBI Taxonomy" id="183260"/>
    <lineage>
        <taxon>Eukaryota</taxon>
        <taxon>Viridiplantae</taxon>
        <taxon>Streptophyta</taxon>
        <taxon>Embryophyta</taxon>
        <taxon>Tracheophyta</taxon>
        <taxon>Spermatophyta</taxon>
        <taxon>Magnoliopsida</taxon>
        <taxon>eudicotyledons</taxon>
        <taxon>Gunneridae</taxon>
        <taxon>Pentapetalae</taxon>
        <taxon>rosids</taxon>
        <taxon>malvids</taxon>
        <taxon>Malvales</taxon>
        <taxon>Malvaceae</taxon>
        <taxon>Malvoideae</taxon>
        <taxon>Hibiscus</taxon>
    </lineage>
</organism>
<keyword evidence="2" id="KW-1185">Reference proteome</keyword>
<evidence type="ECO:0000313" key="2">
    <source>
        <dbReference type="Proteomes" id="UP001396334"/>
    </source>
</evidence>
<gene>
    <name evidence="1" type="ORF">V6N11_077680</name>
</gene>
<protein>
    <submittedName>
        <fullName evidence="1">Uncharacterized protein</fullName>
    </submittedName>
</protein>
<name>A0ABR2TE47_9ROSI</name>
<accession>A0ABR2TE47</accession>